<reference evidence="4 5" key="1">
    <citation type="submission" date="2015-12" db="EMBL/GenBank/DDBJ databases">
        <title>Complete genome of Lacimicrobium alkaliphilum KCTC 32984.</title>
        <authorList>
            <person name="Kim S.-G."/>
            <person name="Lee Y.-J."/>
        </authorList>
    </citation>
    <scope>NUCLEOTIDE SEQUENCE [LARGE SCALE GENOMIC DNA]</scope>
    <source>
        <strain evidence="4 5">YelD216</strain>
    </source>
</reference>
<dbReference type="AlphaFoldDB" id="A0A0U3B2H9"/>
<dbReference type="NCBIfam" id="NF040503">
    <property type="entry name" value="resist_ArsN1a"/>
    <property type="match status" value="1"/>
</dbReference>
<dbReference type="Pfam" id="PF00583">
    <property type="entry name" value="Acetyltransf_1"/>
    <property type="match status" value="1"/>
</dbReference>
<dbReference type="GO" id="GO:0016747">
    <property type="term" value="F:acyltransferase activity, transferring groups other than amino-acyl groups"/>
    <property type="evidence" value="ECO:0007669"/>
    <property type="project" value="InterPro"/>
</dbReference>
<dbReference type="Proteomes" id="UP000068447">
    <property type="component" value="Chromosome"/>
</dbReference>
<dbReference type="CDD" id="cd04301">
    <property type="entry name" value="NAT_SF"/>
    <property type="match status" value="1"/>
</dbReference>
<dbReference type="PANTHER" id="PTHR43072:SF23">
    <property type="entry name" value="UPF0039 PROTEIN C11D3.02C"/>
    <property type="match status" value="1"/>
</dbReference>
<protein>
    <submittedName>
        <fullName evidence="4">GCN5 family acetyltransferase</fullName>
    </submittedName>
</protein>
<keyword evidence="2" id="KW-0012">Acyltransferase</keyword>
<name>A0A0U3B2H9_9ALTE</name>
<evidence type="ECO:0000259" key="3">
    <source>
        <dbReference type="PROSITE" id="PS51186"/>
    </source>
</evidence>
<evidence type="ECO:0000313" key="4">
    <source>
        <dbReference type="EMBL" id="ALS99448.1"/>
    </source>
</evidence>
<organism evidence="4 5">
    <name type="scientific">Lacimicrobium alkaliphilum</name>
    <dbReference type="NCBI Taxonomy" id="1526571"/>
    <lineage>
        <taxon>Bacteria</taxon>
        <taxon>Pseudomonadati</taxon>
        <taxon>Pseudomonadota</taxon>
        <taxon>Gammaproteobacteria</taxon>
        <taxon>Alteromonadales</taxon>
        <taxon>Alteromonadaceae</taxon>
        <taxon>Lacimicrobium</taxon>
    </lineage>
</organism>
<dbReference type="OrthoDB" id="5459937at2"/>
<keyword evidence="1 4" id="KW-0808">Transferase</keyword>
<dbReference type="SUPFAM" id="SSF55729">
    <property type="entry name" value="Acyl-CoA N-acyltransferases (Nat)"/>
    <property type="match status" value="1"/>
</dbReference>
<feature type="domain" description="N-acetyltransferase" evidence="3">
    <location>
        <begin position="1"/>
        <end position="162"/>
    </location>
</feature>
<dbReference type="STRING" id="1526571.AT746_15065"/>
<evidence type="ECO:0000313" key="5">
    <source>
        <dbReference type="Proteomes" id="UP000068447"/>
    </source>
</evidence>
<keyword evidence="5" id="KW-1185">Reference proteome</keyword>
<dbReference type="EMBL" id="CP013650">
    <property type="protein sequence ID" value="ALS99448.1"/>
    <property type="molecule type" value="Genomic_DNA"/>
</dbReference>
<proteinExistence type="predicted"/>
<evidence type="ECO:0000256" key="2">
    <source>
        <dbReference type="ARBA" id="ARBA00023315"/>
    </source>
</evidence>
<dbReference type="KEGG" id="lal:AT746_15065"/>
<dbReference type="RefSeq" id="WP_062481816.1">
    <property type="nucleotide sequence ID" value="NZ_CP013650.1"/>
</dbReference>
<dbReference type="Gene3D" id="3.40.630.30">
    <property type="match status" value="1"/>
</dbReference>
<dbReference type="PROSITE" id="PS51186">
    <property type="entry name" value="GNAT"/>
    <property type="match status" value="1"/>
</dbReference>
<dbReference type="PANTHER" id="PTHR43072">
    <property type="entry name" value="N-ACETYLTRANSFERASE"/>
    <property type="match status" value="1"/>
</dbReference>
<sequence length="170" mass="19045">MQIRYANKEDIPAIRAIYNAGIESGTGTFETRPRRNKDIAGWLKVDNLYPLLVAESEGQVLGFARLYEYRPRECYAGIAEFSIYLADEAQGKGTGTLLLAELLTAAGTWGFHKVISRIFTFNQASRALCKKLGFREVGIYEKHGQINGRWLDVVIVEYLVLPSRSAPAEI</sequence>
<gene>
    <name evidence="4" type="ORF">AT746_15065</name>
</gene>
<dbReference type="InterPro" id="IPR000182">
    <property type="entry name" value="GNAT_dom"/>
</dbReference>
<dbReference type="InterPro" id="IPR016181">
    <property type="entry name" value="Acyl_CoA_acyltransferase"/>
</dbReference>
<evidence type="ECO:0000256" key="1">
    <source>
        <dbReference type="ARBA" id="ARBA00022679"/>
    </source>
</evidence>
<accession>A0A0U3B2H9</accession>